<dbReference type="AlphaFoldDB" id="A0A8K0D6H5"/>
<keyword evidence="4" id="KW-1185">Reference proteome</keyword>
<feature type="compositionally biased region" description="Polar residues" evidence="1">
    <location>
        <begin position="175"/>
        <end position="191"/>
    </location>
</feature>
<name>A0A8K0D6H5_IGNLU</name>
<feature type="domain" description="MADF" evidence="2">
    <location>
        <begin position="13"/>
        <end position="110"/>
    </location>
</feature>
<sequence length="310" mass="35911">MSKAKWSPDKTLRFVIEYRNRECLWNTTSPSYKDRRLKQNAYLELSEMFDCDGVNDVKIKIKNLRTTYIQEYKKVQESIKINSSGKVDGVYIPSLVWYKEMDLFLRYSGSGKMMPIVTFDEAVEVIQIKEEAIEMSPEDIEVSSIPDTPPSLQYHEPKQNKEPVSQTTKKRKFDSQTNNIQHTAATDNFNNDPHEEHEFDIFGKSVAKQLKSFFSIAVALRVQSRIQTLLTEERIKDQIAASHANSQRRNSSTNPRFFYNQETSDFHWPDTTPSETEIISVMVPSRSTHDISNLTNDSHNPTPLLIDQQF</sequence>
<feature type="compositionally biased region" description="Polar residues" evidence="1">
    <location>
        <begin position="290"/>
        <end position="301"/>
    </location>
</feature>
<dbReference type="Pfam" id="PF10545">
    <property type="entry name" value="MADF_DNA_bdg"/>
    <property type="match status" value="1"/>
</dbReference>
<dbReference type="OrthoDB" id="8190343at2759"/>
<accession>A0A8K0D6H5</accession>
<dbReference type="InterPro" id="IPR006578">
    <property type="entry name" value="MADF-dom"/>
</dbReference>
<dbReference type="PANTHER" id="PTHR21505:SF8">
    <property type="entry name" value="DPT-YFP REPRESSOR BY OVEREXPRESSION, ISOFORM D-RELATED"/>
    <property type="match status" value="1"/>
</dbReference>
<protein>
    <recommendedName>
        <fullName evidence="2">MADF domain-containing protein</fullName>
    </recommendedName>
</protein>
<dbReference type="PANTHER" id="PTHR21505">
    <property type="entry name" value="MADF DOMAIN-CONTAINING PROTEIN-RELATED"/>
    <property type="match status" value="1"/>
</dbReference>
<dbReference type="Proteomes" id="UP000801492">
    <property type="component" value="Unassembled WGS sequence"/>
</dbReference>
<dbReference type="EMBL" id="VTPC01002281">
    <property type="protein sequence ID" value="KAF2900308.1"/>
    <property type="molecule type" value="Genomic_DNA"/>
</dbReference>
<evidence type="ECO:0000313" key="3">
    <source>
        <dbReference type="EMBL" id="KAF2900308.1"/>
    </source>
</evidence>
<comment type="caution">
    <text evidence="3">The sequence shown here is derived from an EMBL/GenBank/DDBJ whole genome shotgun (WGS) entry which is preliminary data.</text>
</comment>
<proteinExistence type="predicted"/>
<gene>
    <name evidence="3" type="ORF">ILUMI_05881</name>
</gene>
<dbReference type="PROSITE" id="PS51029">
    <property type="entry name" value="MADF"/>
    <property type="match status" value="1"/>
</dbReference>
<evidence type="ECO:0000256" key="1">
    <source>
        <dbReference type="SAM" id="MobiDB-lite"/>
    </source>
</evidence>
<feature type="region of interest" description="Disordered" evidence="1">
    <location>
        <begin position="137"/>
        <end position="192"/>
    </location>
</feature>
<organism evidence="3 4">
    <name type="scientific">Ignelater luminosus</name>
    <name type="common">Cucubano</name>
    <name type="synonym">Pyrophorus luminosus</name>
    <dbReference type="NCBI Taxonomy" id="2038154"/>
    <lineage>
        <taxon>Eukaryota</taxon>
        <taxon>Metazoa</taxon>
        <taxon>Ecdysozoa</taxon>
        <taxon>Arthropoda</taxon>
        <taxon>Hexapoda</taxon>
        <taxon>Insecta</taxon>
        <taxon>Pterygota</taxon>
        <taxon>Neoptera</taxon>
        <taxon>Endopterygota</taxon>
        <taxon>Coleoptera</taxon>
        <taxon>Polyphaga</taxon>
        <taxon>Elateriformia</taxon>
        <taxon>Elateroidea</taxon>
        <taxon>Elateridae</taxon>
        <taxon>Agrypninae</taxon>
        <taxon>Pyrophorini</taxon>
        <taxon>Ignelater</taxon>
    </lineage>
</organism>
<evidence type="ECO:0000313" key="4">
    <source>
        <dbReference type="Proteomes" id="UP000801492"/>
    </source>
</evidence>
<evidence type="ECO:0000259" key="2">
    <source>
        <dbReference type="PROSITE" id="PS51029"/>
    </source>
</evidence>
<dbReference type="SMART" id="SM00595">
    <property type="entry name" value="MADF"/>
    <property type="match status" value="1"/>
</dbReference>
<feature type="region of interest" description="Disordered" evidence="1">
    <location>
        <begin position="290"/>
        <end position="310"/>
    </location>
</feature>
<reference evidence="3" key="1">
    <citation type="submission" date="2019-08" db="EMBL/GenBank/DDBJ databases">
        <title>The genome of the North American firefly Photinus pyralis.</title>
        <authorList>
            <consortium name="Photinus pyralis genome working group"/>
            <person name="Fallon T.R."/>
            <person name="Sander Lower S.E."/>
            <person name="Weng J.-K."/>
        </authorList>
    </citation>
    <scope>NUCLEOTIDE SEQUENCE</scope>
    <source>
        <strain evidence="3">TRF0915ILg1</strain>
        <tissue evidence="3">Whole body</tissue>
    </source>
</reference>